<evidence type="ECO:0000313" key="1">
    <source>
        <dbReference type="EMBL" id="VDO13769.1"/>
    </source>
</evidence>
<proteinExistence type="predicted"/>
<dbReference type="AlphaFoldDB" id="A0A0R3QBF0"/>
<organism evidence="3">
    <name type="scientific">Brugia timori</name>
    <dbReference type="NCBI Taxonomy" id="42155"/>
    <lineage>
        <taxon>Eukaryota</taxon>
        <taxon>Metazoa</taxon>
        <taxon>Ecdysozoa</taxon>
        <taxon>Nematoda</taxon>
        <taxon>Chromadorea</taxon>
        <taxon>Rhabditida</taxon>
        <taxon>Spirurina</taxon>
        <taxon>Spiruromorpha</taxon>
        <taxon>Filarioidea</taxon>
        <taxon>Onchocercidae</taxon>
        <taxon>Brugia</taxon>
    </lineage>
</organism>
<reference evidence="1 2" key="2">
    <citation type="submission" date="2018-11" db="EMBL/GenBank/DDBJ databases">
        <authorList>
            <consortium name="Pathogen Informatics"/>
        </authorList>
    </citation>
    <scope>NUCLEOTIDE SEQUENCE [LARGE SCALE GENOMIC DNA]</scope>
</reference>
<dbReference type="WBParaSite" id="BTMF_0000367501-mRNA-1">
    <property type="protein sequence ID" value="BTMF_0000367501-mRNA-1"/>
    <property type="gene ID" value="BTMF_0000367501"/>
</dbReference>
<sequence length="85" mass="9612">MSNSVELAPLIPQTFRANSITAHCIPRQIPKNGILFSRAYLHTAIFPSTPRPPNPPGTTIPLKLQLNYTTIQIHDDEKEHYYMLA</sequence>
<keyword evidence="2" id="KW-1185">Reference proteome</keyword>
<evidence type="ECO:0000313" key="3">
    <source>
        <dbReference type="WBParaSite" id="BTMF_0000367501-mRNA-1"/>
    </source>
</evidence>
<accession>A0A0R3QBF0</accession>
<name>A0A0R3QBF0_9BILA</name>
<protein>
    <submittedName>
        <fullName evidence="1 3">Uncharacterized protein</fullName>
    </submittedName>
</protein>
<dbReference type="EMBL" id="UZAG01002597">
    <property type="protein sequence ID" value="VDO13769.1"/>
    <property type="molecule type" value="Genomic_DNA"/>
</dbReference>
<evidence type="ECO:0000313" key="2">
    <source>
        <dbReference type="Proteomes" id="UP000280834"/>
    </source>
</evidence>
<gene>
    <name evidence="1" type="ORF">BTMF_LOCUS2982</name>
</gene>
<reference evidence="3" key="1">
    <citation type="submission" date="2017-02" db="UniProtKB">
        <authorList>
            <consortium name="WormBaseParasite"/>
        </authorList>
    </citation>
    <scope>IDENTIFICATION</scope>
</reference>
<dbReference type="Proteomes" id="UP000280834">
    <property type="component" value="Unassembled WGS sequence"/>
</dbReference>